<evidence type="ECO:0000313" key="3">
    <source>
        <dbReference type="Proteomes" id="UP000613840"/>
    </source>
</evidence>
<evidence type="ECO:0000313" key="2">
    <source>
        <dbReference type="EMBL" id="GGL48216.1"/>
    </source>
</evidence>
<dbReference type="AlphaFoldDB" id="A0A917W0Q8"/>
<evidence type="ECO:0000256" key="1">
    <source>
        <dbReference type="SAM" id="MobiDB-lite"/>
    </source>
</evidence>
<gene>
    <name evidence="2" type="ORF">GCM10011575_02530</name>
</gene>
<name>A0A917W0Q8_9ACTN</name>
<feature type="region of interest" description="Disordered" evidence="1">
    <location>
        <begin position="125"/>
        <end position="153"/>
    </location>
</feature>
<proteinExistence type="predicted"/>
<dbReference type="EMBL" id="BMMZ01000001">
    <property type="protein sequence ID" value="GGL48216.1"/>
    <property type="molecule type" value="Genomic_DNA"/>
</dbReference>
<accession>A0A917W0Q8</accession>
<protein>
    <submittedName>
        <fullName evidence="2">Uncharacterized protein</fullName>
    </submittedName>
</protein>
<comment type="caution">
    <text evidence="2">The sequence shown here is derived from an EMBL/GenBank/DDBJ whole genome shotgun (WGS) entry which is preliminary data.</text>
</comment>
<dbReference type="Proteomes" id="UP000613840">
    <property type="component" value="Unassembled WGS sequence"/>
</dbReference>
<reference evidence="2" key="1">
    <citation type="journal article" date="2014" name="Int. J. Syst. Evol. Microbiol.">
        <title>Complete genome sequence of Corynebacterium casei LMG S-19264T (=DSM 44701T), isolated from a smear-ripened cheese.</title>
        <authorList>
            <consortium name="US DOE Joint Genome Institute (JGI-PGF)"/>
            <person name="Walter F."/>
            <person name="Albersmeier A."/>
            <person name="Kalinowski J."/>
            <person name="Ruckert C."/>
        </authorList>
    </citation>
    <scope>NUCLEOTIDE SEQUENCE</scope>
    <source>
        <strain evidence="2">CGMCC 4.7306</strain>
    </source>
</reference>
<feature type="compositionally biased region" description="Low complexity" evidence="1">
    <location>
        <begin position="142"/>
        <end position="153"/>
    </location>
</feature>
<sequence length="153" mass="15963">MIDLDTIRPTTGRTANAVPAQIRWIVEPIVVAVSGRPVRHRPTMISARLKIAIAMAGQGPRARPPRYIRIVINAPSSASSDPPAMIIAAPPGTKAYQLIGSVSGFTTRAPITCAMIIGISAAEDNRPTSRMQRPGRTGIGSGSSTAGSAAVVR</sequence>
<organism evidence="2 3">
    <name type="scientific">Microlunatus endophyticus</name>
    <dbReference type="NCBI Taxonomy" id="1716077"/>
    <lineage>
        <taxon>Bacteria</taxon>
        <taxon>Bacillati</taxon>
        <taxon>Actinomycetota</taxon>
        <taxon>Actinomycetes</taxon>
        <taxon>Propionibacteriales</taxon>
        <taxon>Propionibacteriaceae</taxon>
        <taxon>Microlunatus</taxon>
    </lineage>
</organism>
<reference evidence="2" key="2">
    <citation type="submission" date="2020-09" db="EMBL/GenBank/DDBJ databases">
        <authorList>
            <person name="Sun Q."/>
            <person name="Zhou Y."/>
        </authorList>
    </citation>
    <scope>NUCLEOTIDE SEQUENCE</scope>
    <source>
        <strain evidence="2">CGMCC 4.7306</strain>
    </source>
</reference>
<keyword evidence="3" id="KW-1185">Reference proteome</keyword>